<protein>
    <submittedName>
        <fullName evidence="2">Uncharacterized protein</fullName>
    </submittedName>
</protein>
<reference evidence="2 3" key="1">
    <citation type="submission" date="2018-08" db="EMBL/GenBank/DDBJ databases">
        <title>A genome reference for cultivated species of the human gut microbiota.</title>
        <authorList>
            <person name="Zou Y."/>
            <person name="Xue W."/>
            <person name="Luo G."/>
        </authorList>
    </citation>
    <scope>NUCLEOTIDE SEQUENCE [LARGE SCALE GENOMIC DNA]</scope>
    <source>
        <strain evidence="2 3">AM42-30</strain>
    </source>
</reference>
<gene>
    <name evidence="2" type="ORF">DW918_00485</name>
</gene>
<name>A0A413TAQ9_9FIRM</name>
<feature type="region of interest" description="Disordered" evidence="1">
    <location>
        <begin position="46"/>
        <end position="66"/>
    </location>
</feature>
<organism evidence="2 3">
    <name type="scientific">Eubacterium ventriosum</name>
    <dbReference type="NCBI Taxonomy" id="39496"/>
    <lineage>
        <taxon>Bacteria</taxon>
        <taxon>Bacillati</taxon>
        <taxon>Bacillota</taxon>
        <taxon>Clostridia</taxon>
        <taxon>Eubacteriales</taxon>
        <taxon>Eubacteriaceae</taxon>
        <taxon>Eubacterium</taxon>
    </lineage>
</organism>
<comment type="caution">
    <text evidence="2">The sequence shown here is derived from an EMBL/GenBank/DDBJ whole genome shotgun (WGS) entry which is preliminary data.</text>
</comment>
<proteinExistence type="predicted"/>
<accession>A0A413TAQ9</accession>
<dbReference type="Proteomes" id="UP000285740">
    <property type="component" value="Unassembled WGS sequence"/>
</dbReference>
<evidence type="ECO:0000256" key="1">
    <source>
        <dbReference type="SAM" id="MobiDB-lite"/>
    </source>
</evidence>
<dbReference type="EMBL" id="QSFV01000001">
    <property type="protein sequence ID" value="RHA82057.1"/>
    <property type="molecule type" value="Genomic_DNA"/>
</dbReference>
<evidence type="ECO:0000313" key="3">
    <source>
        <dbReference type="Proteomes" id="UP000285740"/>
    </source>
</evidence>
<sequence>MLYLFMVVDLLSFMLCHFTNRRKTGAKAEVFFEKSEKIFSVDFSSGASRKKAGLGWQPQQDSRRTK</sequence>
<dbReference type="AlphaFoldDB" id="A0A413TAQ9"/>
<evidence type="ECO:0000313" key="2">
    <source>
        <dbReference type="EMBL" id="RHA82057.1"/>
    </source>
</evidence>